<dbReference type="HOGENOM" id="CLU_019375_7_1_11"/>
<feature type="transmembrane region" description="Helical" evidence="7">
    <location>
        <begin position="368"/>
        <end position="390"/>
    </location>
</feature>
<evidence type="ECO:0000256" key="4">
    <source>
        <dbReference type="ARBA" id="ARBA00022692"/>
    </source>
</evidence>
<dbReference type="AlphaFoldDB" id="C7MMR0"/>
<dbReference type="PANTHER" id="PTHR42865:SF7">
    <property type="entry name" value="PROTON_GLUTAMATE-ASPARTATE SYMPORTER"/>
    <property type="match status" value="1"/>
</dbReference>
<protein>
    <submittedName>
        <fullName evidence="8">Na+/H+ dicarboxylate symporter</fullName>
    </submittedName>
</protein>
<dbReference type="OrthoDB" id="9766690at2"/>
<dbReference type="InterPro" id="IPR036458">
    <property type="entry name" value="Na:dicarbo_symporter_sf"/>
</dbReference>
<keyword evidence="4 7" id="KW-0812">Transmembrane</keyword>
<keyword evidence="2" id="KW-0813">Transport</keyword>
<dbReference type="SUPFAM" id="SSF118215">
    <property type="entry name" value="Proton glutamate symport protein"/>
    <property type="match status" value="1"/>
</dbReference>
<sequence length="445" mass="46833">MQNSKSQAQPWFKKIGTTGWIFIGLVLGIIVGVLCNVFVPNESVLFTYGVNGVCYVVGKGFIRLMQMLVVPLVFCSIVCGAASMGSGAMLGRVGGLTIVMYILTTLVAITLALGVGFLVNPGIGLDLGSIAQVELKTSASTSVADTLLNIIPSNVVDAMANGTMLQIIFFALVLGFLLGKLGTRVDVVNRFFHQFNDIMMSMVSLVLAVAPIGVFCLIVNTFSNLGLAALFPLAKYVGGTYIGLFVQLFITYLLLLALVARVNPLRFFRKMLPVMGFAFATSSSNATIPLNMETLEKKIGVDPQISSFTIPLGATINMDGTAIMQGVAVVFAVQAFGIDLGFSGYLTVILTATLASIGTAGVPGVGTIMLTMVFQSVGLPVEGVSMLMGVDRLVDMGRTTINITGDAVVTTCVARINNMFNRDLFNKSDGDTGQDSGSTSAPTAA</sequence>
<evidence type="ECO:0000256" key="5">
    <source>
        <dbReference type="ARBA" id="ARBA00022989"/>
    </source>
</evidence>
<reference evidence="8 9" key="1">
    <citation type="journal article" date="2009" name="Stand. Genomic Sci.">
        <title>Complete genome sequence of Cryptobacterium curtum type strain (12-3).</title>
        <authorList>
            <person name="Mavrommatis K."/>
            <person name="Pukall R."/>
            <person name="Rohde C."/>
            <person name="Chen F."/>
            <person name="Sims D."/>
            <person name="Brettin T."/>
            <person name="Kuske C."/>
            <person name="Detter J.C."/>
            <person name="Han C."/>
            <person name="Lapidus A."/>
            <person name="Copeland A."/>
            <person name="Glavina Del Rio T."/>
            <person name="Nolan M."/>
            <person name="Lucas S."/>
            <person name="Tice H."/>
            <person name="Cheng J.F."/>
            <person name="Bruce D."/>
            <person name="Goodwin L."/>
            <person name="Pitluck S."/>
            <person name="Ovchinnikova G."/>
            <person name="Pati A."/>
            <person name="Ivanova N."/>
            <person name="Chen A."/>
            <person name="Palaniappan K."/>
            <person name="Chain P."/>
            <person name="D'haeseleer P."/>
            <person name="Goker M."/>
            <person name="Bristow J."/>
            <person name="Eisen J.A."/>
            <person name="Markowitz V."/>
            <person name="Hugenholtz P."/>
            <person name="Rohde M."/>
            <person name="Klenk H.P."/>
            <person name="Kyrpides N.C."/>
        </authorList>
    </citation>
    <scope>NUCLEOTIDE SEQUENCE [LARGE SCALE GENOMIC DNA]</scope>
    <source>
        <strain evidence="9">ATCC 700683 / DSM 15641 / 12-3</strain>
    </source>
</reference>
<dbReference type="EMBL" id="CP001682">
    <property type="protein sequence ID" value="ACU94200.1"/>
    <property type="molecule type" value="Genomic_DNA"/>
</dbReference>
<keyword evidence="3" id="KW-1003">Cell membrane</keyword>
<dbReference type="InterPro" id="IPR001991">
    <property type="entry name" value="Na-dicarboxylate_symporter"/>
</dbReference>
<evidence type="ECO:0000313" key="8">
    <source>
        <dbReference type="EMBL" id="ACU94200.1"/>
    </source>
</evidence>
<evidence type="ECO:0000313" key="9">
    <source>
        <dbReference type="Proteomes" id="UP000000954"/>
    </source>
</evidence>
<dbReference type="RefSeq" id="WP_012802888.1">
    <property type="nucleotide sequence ID" value="NC_013170.1"/>
</dbReference>
<dbReference type="PANTHER" id="PTHR42865">
    <property type="entry name" value="PROTON/GLUTAMATE-ASPARTATE SYMPORTER"/>
    <property type="match status" value="1"/>
</dbReference>
<evidence type="ECO:0000256" key="6">
    <source>
        <dbReference type="ARBA" id="ARBA00023136"/>
    </source>
</evidence>
<dbReference type="Pfam" id="PF00375">
    <property type="entry name" value="SDF"/>
    <property type="match status" value="1"/>
</dbReference>
<keyword evidence="5 7" id="KW-1133">Transmembrane helix</keyword>
<dbReference type="KEGG" id="ccu:Ccur_04780"/>
<dbReference type="GO" id="GO:0005886">
    <property type="term" value="C:plasma membrane"/>
    <property type="evidence" value="ECO:0007669"/>
    <property type="project" value="UniProtKB-SubCell"/>
</dbReference>
<evidence type="ECO:0000256" key="1">
    <source>
        <dbReference type="ARBA" id="ARBA00004651"/>
    </source>
</evidence>
<gene>
    <name evidence="8" type="ordered locus">Ccur_04780</name>
</gene>
<dbReference type="STRING" id="469378.Ccur_04780"/>
<comment type="subcellular location">
    <subcellularLocation>
        <location evidence="1">Cell membrane</location>
        <topology evidence="1">Multi-pass membrane protein</topology>
    </subcellularLocation>
</comment>
<evidence type="ECO:0000256" key="3">
    <source>
        <dbReference type="ARBA" id="ARBA00022475"/>
    </source>
</evidence>
<dbReference type="eggNOG" id="COG1301">
    <property type="taxonomic scope" value="Bacteria"/>
</dbReference>
<name>C7MMR0_CRYCD</name>
<dbReference type="PRINTS" id="PR00173">
    <property type="entry name" value="EDTRNSPORT"/>
</dbReference>
<accession>C7MMR0</accession>
<dbReference type="GO" id="GO:0006835">
    <property type="term" value="P:dicarboxylic acid transport"/>
    <property type="evidence" value="ECO:0007669"/>
    <property type="project" value="TreeGrafter"/>
</dbReference>
<dbReference type="Proteomes" id="UP000000954">
    <property type="component" value="Chromosome"/>
</dbReference>
<feature type="transmembrane region" description="Helical" evidence="7">
    <location>
        <begin position="20"/>
        <end position="39"/>
    </location>
</feature>
<dbReference type="SMR" id="C7MMR0"/>
<dbReference type="Gene3D" id="1.10.3860.10">
    <property type="entry name" value="Sodium:dicarboxylate symporter"/>
    <property type="match status" value="1"/>
</dbReference>
<evidence type="ECO:0000256" key="2">
    <source>
        <dbReference type="ARBA" id="ARBA00022448"/>
    </source>
</evidence>
<feature type="transmembrane region" description="Helical" evidence="7">
    <location>
        <begin position="68"/>
        <end position="91"/>
    </location>
</feature>
<proteinExistence type="predicted"/>
<dbReference type="GO" id="GO:0015293">
    <property type="term" value="F:symporter activity"/>
    <property type="evidence" value="ECO:0007669"/>
    <property type="project" value="UniProtKB-KW"/>
</dbReference>
<feature type="transmembrane region" description="Helical" evidence="7">
    <location>
        <begin position="98"/>
        <end position="119"/>
    </location>
</feature>
<organism evidence="8 9">
    <name type="scientific">Cryptobacterium curtum (strain ATCC 700683 / DSM 15641 / CCUG 43107 / 12-3)</name>
    <dbReference type="NCBI Taxonomy" id="469378"/>
    <lineage>
        <taxon>Bacteria</taxon>
        <taxon>Bacillati</taxon>
        <taxon>Actinomycetota</taxon>
        <taxon>Coriobacteriia</taxon>
        <taxon>Eggerthellales</taxon>
        <taxon>Eggerthellaceae</taxon>
        <taxon>Cryptobacterium</taxon>
    </lineage>
</organism>
<feature type="transmembrane region" description="Helical" evidence="7">
    <location>
        <begin position="240"/>
        <end position="260"/>
    </location>
</feature>
<feature type="transmembrane region" description="Helical" evidence="7">
    <location>
        <begin position="198"/>
        <end position="220"/>
    </location>
</feature>
<evidence type="ECO:0000256" key="7">
    <source>
        <dbReference type="SAM" id="Phobius"/>
    </source>
</evidence>
<keyword evidence="9" id="KW-1185">Reference proteome</keyword>
<keyword evidence="6 7" id="KW-0472">Membrane</keyword>
<feature type="transmembrane region" description="Helical" evidence="7">
    <location>
        <begin position="158"/>
        <end position="178"/>
    </location>
</feature>